<dbReference type="InterPro" id="IPR045078">
    <property type="entry name" value="TST/MPST-like"/>
</dbReference>
<evidence type="ECO:0000256" key="2">
    <source>
        <dbReference type="ARBA" id="ARBA00022737"/>
    </source>
</evidence>
<dbReference type="AlphaFoldDB" id="A0AAF3EXT1"/>
<dbReference type="PROSITE" id="PS50206">
    <property type="entry name" value="RHODANESE_3"/>
    <property type="match status" value="2"/>
</dbReference>
<dbReference type="GO" id="GO:0004792">
    <property type="term" value="F:thiosulfate-cyanide sulfurtransferase activity"/>
    <property type="evidence" value="ECO:0007669"/>
    <property type="project" value="TreeGrafter"/>
</dbReference>
<dbReference type="InterPro" id="IPR001763">
    <property type="entry name" value="Rhodanese-like_dom"/>
</dbReference>
<name>A0AAF3EXT1_9BILA</name>
<proteinExistence type="predicted"/>
<keyword evidence="1" id="KW-0808">Transferase</keyword>
<sequence length="305" mass="33301">MVKVISVNEVKAQGGKLVFLEASWVMCPKPNIQEFKEKYNENFEALTKAKKHPDFDQSRIPGAQPFSLEIFCPPGEQTRFDFYSVDVFQKLLRFLGVNEGDSIIVYARGPMAGMAFAARAAFVLQLYGFSPLVLNGGLSAWVAAGEPTESGEWTHPTQEGNVTVKSFNANHSLITFDELNKKDAEGESTFDHLDKINYLDCRPKEQFDEGKGATVGPHSTGYRCRGARHFGNGSVCNEQGLLGLEAIKKVASTLKQNTPTVTACNTGLGASLAWLALDQAGVKAQLFSGSMTEIATRASHLINEK</sequence>
<dbReference type="SMART" id="SM00450">
    <property type="entry name" value="RHOD"/>
    <property type="match status" value="2"/>
</dbReference>
<dbReference type="SUPFAM" id="SSF52821">
    <property type="entry name" value="Rhodanese/Cell cycle control phosphatase"/>
    <property type="match status" value="2"/>
</dbReference>
<accession>A0AAF3EXT1</accession>
<reference evidence="5" key="1">
    <citation type="submission" date="2024-02" db="UniProtKB">
        <authorList>
            <consortium name="WormBaseParasite"/>
        </authorList>
    </citation>
    <scope>IDENTIFICATION</scope>
</reference>
<evidence type="ECO:0000259" key="3">
    <source>
        <dbReference type="PROSITE" id="PS50206"/>
    </source>
</evidence>
<feature type="domain" description="Rhodanese" evidence="3">
    <location>
        <begin position="192"/>
        <end position="303"/>
    </location>
</feature>
<dbReference type="InterPro" id="IPR036873">
    <property type="entry name" value="Rhodanese-like_dom_sf"/>
</dbReference>
<dbReference type="WBParaSite" id="MBELARI_LOCUS19023">
    <property type="protein sequence ID" value="MBELARI_LOCUS19023"/>
    <property type="gene ID" value="MBELARI_LOCUS19023"/>
</dbReference>
<keyword evidence="4" id="KW-1185">Reference proteome</keyword>
<feature type="domain" description="Rhodanese" evidence="3">
    <location>
        <begin position="13"/>
        <end position="150"/>
    </location>
</feature>
<protein>
    <submittedName>
        <fullName evidence="5">Rhodanese domain-containing protein</fullName>
    </submittedName>
</protein>
<dbReference type="Pfam" id="PF00581">
    <property type="entry name" value="Rhodanese"/>
    <property type="match status" value="2"/>
</dbReference>
<dbReference type="PANTHER" id="PTHR11364">
    <property type="entry name" value="THIOSULFATE SULFERTANSFERASE"/>
    <property type="match status" value="1"/>
</dbReference>
<evidence type="ECO:0000313" key="5">
    <source>
        <dbReference type="WBParaSite" id="MBELARI_LOCUS19023"/>
    </source>
</evidence>
<organism evidence="4 5">
    <name type="scientific">Mesorhabditis belari</name>
    <dbReference type="NCBI Taxonomy" id="2138241"/>
    <lineage>
        <taxon>Eukaryota</taxon>
        <taxon>Metazoa</taxon>
        <taxon>Ecdysozoa</taxon>
        <taxon>Nematoda</taxon>
        <taxon>Chromadorea</taxon>
        <taxon>Rhabditida</taxon>
        <taxon>Rhabditina</taxon>
        <taxon>Rhabditomorpha</taxon>
        <taxon>Rhabditoidea</taxon>
        <taxon>Rhabditidae</taxon>
        <taxon>Mesorhabditinae</taxon>
        <taxon>Mesorhabditis</taxon>
    </lineage>
</organism>
<dbReference type="Proteomes" id="UP000887575">
    <property type="component" value="Unassembled WGS sequence"/>
</dbReference>
<keyword evidence="2" id="KW-0677">Repeat</keyword>
<evidence type="ECO:0000313" key="4">
    <source>
        <dbReference type="Proteomes" id="UP000887575"/>
    </source>
</evidence>
<evidence type="ECO:0000256" key="1">
    <source>
        <dbReference type="ARBA" id="ARBA00022679"/>
    </source>
</evidence>
<dbReference type="GO" id="GO:0005739">
    <property type="term" value="C:mitochondrion"/>
    <property type="evidence" value="ECO:0007669"/>
    <property type="project" value="TreeGrafter"/>
</dbReference>
<dbReference type="Gene3D" id="3.40.250.10">
    <property type="entry name" value="Rhodanese-like domain"/>
    <property type="match status" value="2"/>
</dbReference>
<dbReference type="PANTHER" id="PTHR11364:SF27">
    <property type="entry name" value="SULFURTRANSFERASE"/>
    <property type="match status" value="1"/>
</dbReference>